<proteinExistence type="predicted"/>
<name>A0ABS8PDI2_9PSEU</name>
<accession>A0ABS8PDI2</accession>
<evidence type="ECO:0000313" key="1">
    <source>
        <dbReference type="EMBL" id="MCD2196219.1"/>
    </source>
</evidence>
<gene>
    <name evidence="1" type="ORF">LQ327_22860</name>
</gene>
<dbReference type="RefSeq" id="WP_230738072.1">
    <property type="nucleotide sequence ID" value="NZ_JAJNDB010000005.1"/>
</dbReference>
<dbReference type="EMBL" id="JAJNDB010000005">
    <property type="protein sequence ID" value="MCD2196219.1"/>
    <property type="molecule type" value="Genomic_DNA"/>
</dbReference>
<evidence type="ECO:0000313" key="2">
    <source>
        <dbReference type="Proteomes" id="UP001199469"/>
    </source>
</evidence>
<sequence>MPGSLFTVWIYPTLGEPITVSTLDFDSEEAAVEAVTESFARGTPFRIREHELGGDPGGTTIMVNPANVVAIRVRSPEPAGSSTGQYL</sequence>
<reference evidence="1 2" key="1">
    <citation type="submission" date="2021-11" db="EMBL/GenBank/DDBJ databases">
        <title>Draft genome sequence of Actinomycetospora sp. SF1 isolated from the rhizosphere soil.</title>
        <authorList>
            <person name="Duangmal K."/>
            <person name="Chantavorakit T."/>
        </authorList>
    </citation>
    <scope>NUCLEOTIDE SEQUENCE [LARGE SCALE GENOMIC DNA]</scope>
    <source>
        <strain evidence="1 2">TBRC 5722</strain>
    </source>
</reference>
<protein>
    <submittedName>
        <fullName evidence="1">Uncharacterized protein</fullName>
    </submittedName>
</protein>
<keyword evidence="2" id="KW-1185">Reference proteome</keyword>
<comment type="caution">
    <text evidence="1">The sequence shown here is derived from an EMBL/GenBank/DDBJ whole genome shotgun (WGS) entry which is preliminary data.</text>
</comment>
<organism evidence="1 2">
    <name type="scientific">Actinomycetospora endophytica</name>
    <dbReference type="NCBI Taxonomy" id="2291215"/>
    <lineage>
        <taxon>Bacteria</taxon>
        <taxon>Bacillati</taxon>
        <taxon>Actinomycetota</taxon>
        <taxon>Actinomycetes</taxon>
        <taxon>Pseudonocardiales</taxon>
        <taxon>Pseudonocardiaceae</taxon>
        <taxon>Actinomycetospora</taxon>
    </lineage>
</organism>
<dbReference type="Proteomes" id="UP001199469">
    <property type="component" value="Unassembled WGS sequence"/>
</dbReference>